<dbReference type="GO" id="GO:0051287">
    <property type="term" value="F:NAD binding"/>
    <property type="evidence" value="ECO:0007669"/>
    <property type="project" value="InterPro"/>
</dbReference>
<evidence type="ECO:0000313" key="8">
    <source>
        <dbReference type="EMBL" id="MBB5290682.1"/>
    </source>
</evidence>
<keyword evidence="2 4" id="KW-0560">Oxidoreductase</keyword>
<evidence type="ECO:0000256" key="5">
    <source>
        <dbReference type="SAM" id="MobiDB-lite"/>
    </source>
</evidence>
<evidence type="ECO:0000256" key="4">
    <source>
        <dbReference type="RuleBase" id="RU003719"/>
    </source>
</evidence>
<dbReference type="Pfam" id="PF02826">
    <property type="entry name" value="2-Hacid_dh_C"/>
    <property type="match status" value="1"/>
</dbReference>
<feature type="domain" description="D-isomer specific 2-hydroxyacid dehydrogenase catalytic" evidence="6">
    <location>
        <begin position="28"/>
        <end position="307"/>
    </location>
</feature>
<evidence type="ECO:0000256" key="2">
    <source>
        <dbReference type="ARBA" id="ARBA00023002"/>
    </source>
</evidence>
<dbReference type="CDD" id="cd12156">
    <property type="entry name" value="HPPR"/>
    <property type="match status" value="1"/>
</dbReference>
<sequence length="335" mass="35902">MTQRPALLIMQRHLAPLTAFLESQYDVYRFWEGPPREAEHDIQALVVAGEFPLDTHLVESLPNLRLIACFTSGYDGIDVDWCRARGLAVTHAPGVNHEDVADHALGLILAARRQIAAGDRALRAGGWTADSKLITPSMKGQRLGVVGLGAIGEAVARRGEAFRMQVGWWGPRDKEAPWPRAETLEALARDSDVLVVACRAEDDNRGLISREVIEALGPQGLLVNVARGQLVDETALIAALRDGRLGQAALDVFEDEPTDAARWAGVPNTVLTPHTGGATTEAVQGMLMLLMQNLAAAFAGEPLKTPVKTEARVQGLGARGEGQGMGQASKTGPRP</sequence>
<gene>
    <name evidence="8" type="ORF">HNQ67_000178</name>
</gene>
<dbReference type="SUPFAM" id="SSF51735">
    <property type="entry name" value="NAD(P)-binding Rossmann-fold domains"/>
    <property type="match status" value="1"/>
</dbReference>
<protein>
    <submittedName>
        <fullName evidence="8">Lactate dehydrogenase-like 2-hydroxyacid dehydrogenase</fullName>
    </submittedName>
</protein>
<evidence type="ECO:0000313" key="9">
    <source>
        <dbReference type="Proteomes" id="UP000566663"/>
    </source>
</evidence>
<dbReference type="Gene3D" id="3.40.50.720">
    <property type="entry name" value="NAD(P)-binding Rossmann-like Domain"/>
    <property type="match status" value="2"/>
</dbReference>
<dbReference type="InterPro" id="IPR050223">
    <property type="entry name" value="D-isomer_2-hydroxyacid_DH"/>
</dbReference>
<dbReference type="GO" id="GO:0016618">
    <property type="term" value="F:hydroxypyruvate reductase [NAD(P)H] activity"/>
    <property type="evidence" value="ECO:0007669"/>
    <property type="project" value="TreeGrafter"/>
</dbReference>
<dbReference type="PANTHER" id="PTHR10996:SF178">
    <property type="entry name" value="2-HYDROXYACID DEHYDROGENASE YGL185C-RELATED"/>
    <property type="match status" value="1"/>
</dbReference>
<feature type="compositionally biased region" description="Polar residues" evidence="5">
    <location>
        <begin position="326"/>
        <end position="335"/>
    </location>
</feature>
<dbReference type="FunFam" id="3.40.50.720:FF:000213">
    <property type="entry name" value="Putative 2-hydroxyacid dehydrogenase"/>
    <property type="match status" value="1"/>
</dbReference>
<feature type="region of interest" description="Disordered" evidence="5">
    <location>
        <begin position="316"/>
        <end position="335"/>
    </location>
</feature>
<name>A0A7W8MG16_9CAUL</name>
<dbReference type="InterPro" id="IPR036291">
    <property type="entry name" value="NAD(P)-bd_dom_sf"/>
</dbReference>
<keyword evidence="3" id="KW-0520">NAD</keyword>
<evidence type="ECO:0000259" key="6">
    <source>
        <dbReference type="Pfam" id="PF00389"/>
    </source>
</evidence>
<dbReference type="SUPFAM" id="SSF52283">
    <property type="entry name" value="Formate/glycerate dehydrogenase catalytic domain-like"/>
    <property type="match status" value="1"/>
</dbReference>
<dbReference type="InterPro" id="IPR006140">
    <property type="entry name" value="D-isomer_DH_NAD-bd"/>
</dbReference>
<dbReference type="GO" id="GO:0005829">
    <property type="term" value="C:cytosol"/>
    <property type="evidence" value="ECO:0007669"/>
    <property type="project" value="TreeGrafter"/>
</dbReference>
<dbReference type="InterPro" id="IPR006139">
    <property type="entry name" value="D-isomer_2_OHA_DH_cat_dom"/>
</dbReference>
<evidence type="ECO:0000259" key="7">
    <source>
        <dbReference type="Pfam" id="PF02826"/>
    </source>
</evidence>
<evidence type="ECO:0000256" key="1">
    <source>
        <dbReference type="ARBA" id="ARBA00022857"/>
    </source>
</evidence>
<reference evidence="8 9" key="1">
    <citation type="submission" date="2020-08" db="EMBL/GenBank/DDBJ databases">
        <title>Genomic Encyclopedia of Type Strains, Phase IV (KMG-IV): sequencing the most valuable type-strain genomes for metagenomic binning, comparative biology and taxonomic classification.</title>
        <authorList>
            <person name="Goeker M."/>
        </authorList>
    </citation>
    <scope>NUCLEOTIDE SEQUENCE [LARGE SCALE GENOMIC DNA]</scope>
    <source>
        <strain evidence="8 9">DSM 25335</strain>
    </source>
</reference>
<dbReference type="RefSeq" id="WP_183251469.1">
    <property type="nucleotide sequence ID" value="NZ_BAAAFF010000003.1"/>
</dbReference>
<feature type="domain" description="D-isomer specific 2-hydroxyacid dehydrogenase NAD-binding" evidence="7">
    <location>
        <begin position="105"/>
        <end position="276"/>
    </location>
</feature>
<comment type="caution">
    <text evidence="8">The sequence shown here is derived from an EMBL/GenBank/DDBJ whole genome shotgun (WGS) entry which is preliminary data.</text>
</comment>
<dbReference type="PANTHER" id="PTHR10996">
    <property type="entry name" value="2-HYDROXYACID DEHYDROGENASE-RELATED"/>
    <property type="match status" value="1"/>
</dbReference>
<proteinExistence type="inferred from homology"/>
<dbReference type="Pfam" id="PF00389">
    <property type="entry name" value="2-Hacid_dh"/>
    <property type="match status" value="1"/>
</dbReference>
<organism evidence="8 9">
    <name type="scientific">Brevundimonas basaltis</name>
    <dbReference type="NCBI Taxonomy" id="472166"/>
    <lineage>
        <taxon>Bacteria</taxon>
        <taxon>Pseudomonadati</taxon>
        <taxon>Pseudomonadota</taxon>
        <taxon>Alphaproteobacteria</taxon>
        <taxon>Caulobacterales</taxon>
        <taxon>Caulobacteraceae</taxon>
        <taxon>Brevundimonas</taxon>
    </lineage>
</organism>
<keyword evidence="1" id="KW-0521">NADP</keyword>
<accession>A0A7W8MG16</accession>
<evidence type="ECO:0000256" key="3">
    <source>
        <dbReference type="ARBA" id="ARBA00023027"/>
    </source>
</evidence>
<dbReference type="AlphaFoldDB" id="A0A7W8MG16"/>
<dbReference type="GO" id="GO:0030267">
    <property type="term" value="F:glyoxylate reductase (NADPH) activity"/>
    <property type="evidence" value="ECO:0007669"/>
    <property type="project" value="TreeGrafter"/>
</dbReference>
<dbReference type="EMBL" id="JACHFZ010000001">
    <property type="protein sequence ID" value="MBB5290682.1"/>
    <property type="molecule type" value="Genomic_DNA"/>
</dbReference>
<comment type="similarity">
    <text evidence="4">Belongs to the D-isomer specific 2-hydroxyacid dehydrogenase family.</text>
</comment>
<keyword evidence="9" id="KW-1185">Reference proteome</keyword>
<dbReference type="Proteomes" id="UP000566663">
    <property type="component" value="Unassembled WGS sequence"/>
</dbReference>